<keyword evidence="5 13" id="KW-0349">Heme</keyword>
<evidence type="ECO:0000256" key="10">
    <source>
        <dbReference type="ARBA" id="ARBA00023004"/>
    </source>
</evidence>
<keyword evidence="15" id="KW-0812">Transmembrane</keyword>
<evidence type="ECO:0000256" key="6">
    <source>
        <dbReference type="ARBA" id="ARBA00022723"/>
    </source>
</evidence>
<keyword evidence="6 13" id="KW-0479">Metal-binding</keyword>
<comment type="similarity">
    <text evidence="4 14">Belongs to the cytochrome P450 family.</text>
</comment>
<evidence type="ECO:0000256" key="3">
    <source>
        <dbReference type="ARBA" id="ARBA00004406"/>
    </source>
</evidence>
<comment type="cofactor">
    <cofactor evidence="1 13">
        <name>heme</name>
        <dbReference type="ChEBI" id="CHEBI:30413"/>
    </cofactor>
</comment>
<dbReference type="AlphaFoldDB" id="A0AA41MKC6"/>
<evidence type="ECO:0000256" key="4">
    <source>
        <dbReference type="ARBA" id="ARBA00010617"/>
    </source>
</evidence>
<keyword evidence="11 14" id="KW-0503">Monooxygenase</keyword>
<dbReference type="Gene3D" id="1.10.630.10">
    <property type="entry name" value="Cytochrome P450"/>
    <property type="match status" value="2"/>
</dbReference>
<dbReference type="GO" id="GO:0020037">
    <property type="term" value="F:heme binding"/>
    <property type="evidence" value="ECO:0007669"/>
    <property type="project" value="InterPro"/>
</dbReference>
<dbReference type="GO" id="GO:0019373">
    <property type="term" value="P:epoxygenase P450 pathway"/>
    <property type="evidence" value="ECO:0007669"/>
    <property type="project" value="TreeGrafter"/>
</dbReference>
<dbReference type="SUPFAM" id="SSF48264">
    <property type="entry name" value="Cytochrome P450"/>
    <property type="match status" value="1"/>
</dbReference>
<evidence type="ECO:0000313" key="16">
    <source>
        <dbReference type="EMBL" id="MBZ3873560.1"/>
    </source>
</evidence>
<dbReference type="PRINTS" id="PR00463">
    <property type="entry name" value="EP450I"/>
</dbReference>
<evidence type="ECO:0000256" key="5">
    <source>
        <dbReference type="ARBA" id="ARBA00022617"/>
    </source>
</evidence>
<dbReference type="InterPro" id="IPR036396">
    <property type="entry name" value="Cyt_P450_sf"/>
</dbReference>
<dbReference type="PRINTS" id="PR00385">
    <property type="entry name" value="P450"/>
</dbReference>
<protein>
    <submittedName>
        <fullName evidence="16">Cytochrome P450 2B11</fullName>
    </submittedName>
</protein>
<dbReference type="GO" id="GO:0006805">
    <property type="term" value="P:xenobiotic metabolic process"/>
    <property type="evidence" value="ECO:0007669"/>
    <property type="project" value="TreeGrafter"/>
</dbReference>
<evidence type="ECO:0000256" key="7">
    <source>
        <dbReference type="ARBA" id="ARBA00022824"/>
    </source>
</evidence>
<dbReference type="GO" id="GO:0005789">
    <property type="term" value="C:endoplasmic reticulum membrane"/>
    <property type="evidence" value="ECO:0007669"/>
    <property type="project" value="UniProtKB-SubCell"/>
</dbReference>
<evidence type="ECO:0000256" key="1">
    <source>
        <dbReference type="ARBA" id="ARBA00001971"/>
    </source>
</evidence>
<dbReference type="InterPro" id="IPR001128">
    <property type="entry name" value="Cyt_P450"/>
</dbReference>
<gene>
    <name evidence="16" type="ORF">SUZIE_123550</name>
</gene>
<evidence type="ECO:0000256" key="8">
    <source>
        <dbReference type="ARBA" id="ARBA00022848"/>
    </source>
</evidence>
<feature type="transmembrane region" description="Helical" evidence="15">
    <location>
        <begin position="6"/>
        <end position="22"/>
    </location>
</feature>
<evidence type="ECO:0000256" key="2">
    <source>
        <dbReference type="ARBA" id="ARBA00004174"/>
    </source>
</evidence>
<dbReference type="Pfam" id="PF00067">
    <property type="entry name" value="p450"/>
    <property type="match status" value="2"/>
</dbReference>
<evidence type="ECO:0000256" key="13">
    <source>
        <dbReference type="PIRSR" id="PIRSR602401-1"/>
    </source>
</evidence>
<keyword evidence="8" id="KW-0492">Microsome</keyword>
<reference evidence="16" key="1">
    <citation type="submission" date="2020-03" db="EMBL/GenBank/DDBJ databases">
        <title>Studies in the Genomics of Life Span.</title>
        <authorList>
            <person name="Glass D."/>
        </authorList>
    </citation>
    <scope>NUCLEOTIDE SEQUENCE</scope>
    <source>
        <strain evidence="16">SUZIE</strain>
        <tissue evidence="16">Muscle</tissue>
    </source>
</reference>
<dbReference type="EMBL" id="JAATJV010207711">
    <property type="protein sequence ID" value="MBZ3873560.1"/>
    <property type="molecule type" value="Genomic_DNA"/>
</dbReference>
<name>A0AA41MKC6_SCICA</name>
<dbReference type="InterPro" id="IPR002401">
    <property type="entry name" value="Cyt_P450_E_grp-I"/>
</dbReference>
<dbReference type="InterPro" id="IPR050182">
    <property type="entry name" value="Cytochrome_P450_fam2"/>
</dbReference>
<evidence type="ECO:0000313" key="17">
    <source>
        <dbReference type="Proteomes" id="UP001166674"/>
    </source>
</evidence>
<keyword evidence="12 15" id="KW-0472">Membrane</keyword>
<keyword evidence="9 14" id="KW-0560">Oxidoreductase</keyword>
<keyword evidence="7" id="KW-0256">Endoplasmic reticulum</keyword>
<dbReference type="FunFam" id="1.10.630.10:FF:000238">
    <property type="entry name" value="Cytochrome P450 2A6"/>
    <property type="match status" value="2"/>
</dbReference>
<dbReference type="GO" id="GO:0005506">
    <property type="term" value="F:iron ion binding"/>
    <property type="evidence" value="ECO:0007669"/>
    <property type="project" value="InterPro"/>
</dbReference>
<keyword evidence="15" id="KW-1133">Transmembrane helix</keyword>
<dbReference type="InterPro" id="IPR017972">
    <property type="entry name" value="Cyt_P450_CS"/>
</dbReference>
<accession>A0AA41MKC6</accession>
<evidence type="ECO:0000256" key="14">
    <source>
        <dbReference type="RuleBase" id="RU000461"/>
    </source>
</evidence>
<evidence type="ECO:0000256" key="11">
    <source>
        <dbReference type="ARBA" id="ARBA00023033"/>
    </source>
</evidence>
<dbReference type="GO" id="GO:0008392">
    <property type="term" value="F:arachidonate epoxygenase activity"/>
    <property type="evidence" value="ECO:0007669"/>
    <property type="project" value="TreeGrafter"/>
</dbReference>
<dbReference type="PROSITE" id="PS00086">
    <property type="entry name" value="CYTOCHROME_P450"/>
    <property type="match status" value="1"/>
</dbReference>
<feature type="binding site" description="axial binding residue" evidence="13">
    <location>
        <position position="377"/>
    </location>
    <ligand>
        <name>heme</name>
        <dbReference type="ChEBI" id="CHEBI:30413"/>
    </ligand>
    <ligandPart>
        <name>Fe</name>
        <dbReference type="ChEBI" id="CHEBI:18248"/>
    </ligandPart>
</feature>
<keyword evidence="10 13" id="KW-0408">Iron</keyword>
<comment type="caution">
    <text evidence="16">The sequence shown here is derived from an EMBL/GenBank/DDBJ whole genome shotgun (WGS) entry which is preliminary data.</text>
</comment>
<sequence length="458" mass="52049">MVLSSFPLFIVLISLFLLWIWGRPNSKGRLPPGPWPLPFLGNILQIDSKGFLKTFKELQEKYGDVFTVHLGPRPVIILCGYEAIREALVHQAETFSGQGLIAITDSIFQGTGVSFANGKSWKVLQRFCLTTMKDSGMGKRSIEERIKEEAQNLVEELWKSQGTYLDPTLLFHSVTANIICSIIFDERFNYQDPKFLRLLSLLNQAFTILSSFYSQERFVPESEFHYKNLVHTVLSLFFAGTETSSTTLRYALLLLLKHPDVLEEVQAEIDRVVGSKRLPALEDRAKMPYTDAVIHEIQRYSDLVPIGIPHSVIQDTNFRGYHLPKNTTVYPVMNSVLHDPRHFEKPDTFYPGHFLDAKGNFRKREAFIPFSMGKRICLGESLARSELFLFLTSMLQSFSLGCPKAPEDIDLTPQVNGLGKSPPVFQLCFLPRHREKEEMQISSGSFHVAPTPEKNEAT</sequence>
<comment type="subcellular location">
    <subcellularLocation>
        <location evidence="3">Endoplasmic reticulum membrane</location>
        <topology evidence="3">Peripheral membrane protein</topology>
    </subcellularLocation>
    <subcellularLocation>
        <location evidence="2">Microsome membrane</location>
        <topology evidence="2">Peripheral membrane protein</topology>
    </subcellularLocation>
</comment>
<keyword evidence="17" id="KW-1185">Reference proteome</keyword>
<evidence type="ECO:0000256" key="15">
    <source>
        <dbReference type="SAM" id="Phobius"/>
    </source>
</evidence>
<dbReference type="PANTHER" id="PTHR24300:SF339">
    <property type="entry name" value="CYTOCHROME P450 FAMILY 2 SUBFAMILY B MEMBER 39"/>
    <property type="match status" value="1"/>
</dbReference>
<organism evidence="16 17">
    <name type="scientific">Sciurus carolinensis</name>
    <name type="common">Eastern gray squirrel</name>
    <dbReference type="NCBI Taxonomy" id="30640"/>
    <lineage>
        <taxon>Eukaryota</taxon>
        <taxon>Metazoa</taxon>
        <taxon>Chordata</taxon>
        <taxon>Craniata</taxon>
        <taxon>Vertebrata</taxon>
        <taxon>Euteleostomi</taxon>
        <taxon>Mammalia</taxon>
        <taxon>Eutheria</taxon>
        <taxon>Euarchontoglires</taxon>
        <taxon>Glires</taxon>
        <taxon>Rodentia</taxon>
        <taxon>Sciuromorpha</taxon>
        <taxon>Sciuridae</taxon>
        <taxon>Sciurinae</taxon>
        <taxon>Sciurini</taxon>
        <taxon>Sciurus</taxon>
    </lineage>
</organism>
<dbReference type="GO" id="GO:0016712">
    <property type="term" value="F:oxidoreductase activity, acting on paired donors, with incorporation or reduction of molecular oxygen, reduced flavin or flavoprotein as one donor, and incorporation of one atom of oxygen"/>
    <property type="evidence" value="ECO:0007669"/>
    <property type="project" value="TreeGrafter"/>
</dbReference>
<dbReference type="PANTHER" id="PTHR24300">
    <property type="entry name" value="CYTOCHROME P450 508A4-RELATED"/>
    <property type="match status" value="1"/>
</dbReference>
<dbReference type="Proteomes" id="UP001166674">
    <property type="component" value="Unassembled WGS sequence"/>
</dbReference>
<evidence type="ECO:0000256" key="12">
    <source>
        <dbReference type="ARBA" id="ARBA00023136"/>
    </source>
</evidence>
<proteinExistence type="inferred from homology"/>
<evidence type="ECO:0000256" key="9">
    <source>
        <dbReference type="ARBA" id="ARBA00023002"/>
    </source>
</evidence>